<reference evidence="2 3" key="1">
    <citation type="journal article" date="2012" name="PLoS Pathog.">
        <title>Diverse lifestyles and strategies of plant pathogenesis encoded in the genomes of eighteen Dothideomycetes fungi.</title>
        <authorList>
            <person name="Ohm R.A."/>
            <person name="Feau N."/>
            <person name="Henrissat B."/>
            <person name="Schoch C.L."/>
            <person name="Horwitz B.A."/>
            <person name="Barry K.W."/>
            <person name="Condon B.J."/>
            <person name="Copeland A.C."/>
            <person name="Dhillon B."/>
            <person name="Glaser F."/>
            <person name="Hesse C.N."/>
            <person name="Kosti I."/>
            <person name="LaButti K."/>
            <person name="Lindquist E.A."/>
            <person name="Lucas S."/>
            <person name="Salamov A.A."/>
            <person name="Bradshaw R.E."/>
            <person name="Ciuffetti L."/>
            <person name="Hamelin R.C."/>
            <person name="Kema G.H.J."/>
            <person name="Lawrence C."/>
            <person name="Scott J.A."/>
            <person name="Spatafora J.W."/>
            <person name="Turgeon B.G."/>
            <person name="de Wit P.J.G.M."/>
            <person name="Zhong S."/>
            <person name="Goodwin S.B."/>
            <person name="Grigoriev I.V."/>
        </authorList>
    </citation>
    <scope>NUCLEOTIDE SEQUENCE [LARGE SCALE GENOMIC DNA]</scope>
    <source>
        <strain evidence="2 3">CIRAD86</strain>
    </source>
</reference>
<evidence type="ECO:0000256" key="1">
    <source>
        <dbReference type="SAM" id="SignalP"/>
    </source>
</evidence>
<dbReference type="Proteomes" id="UP000016932">
    <property type="component" value="Unassembled WGS sequence"/>
</dbReference>
<dbReference type="eggNOG" id="ENOG502RBTU">
    <property type="taxonomic scope" value="Eukaryota"/>
</dbReference>
<evidence type="ECO:0000313" key="3">
    <source>
        <dbReference type="Proteomes" id="UP000016932"/>
    </source>
</evidence>
<feature type="signal peptide" evidence="1">
    <location>
        <begin position="1"/>
        <end position="20"/>
    </location>
</feature>
<dbReference type="GeneID" id="19342317"/>
<protein>
    <recommendedName>
        <fullName evidence="4">AA1-like domain-containing protein</fullName>
    </recommendedName>
</protein>
<keyword evidence="1" id="KW-0732">Signal</keyword>
<keyword evidence="3" id="KW-1185">Reference proteome</keyword>
<feature type="chain" id="PRO_5004030060" description="AA1-like domain-containing protein" evidence="1">
    <location>
        <begin position="21"/>
        <end position="188"/>
    </location>
</feature>
<evidence type="ECO:0000313" key="2">
    <source>
        <dbReference type="EMBL" id="EME80824.1"/>
    </source>
</evidence>
<gene>
    <name evidence="2" type="ORF">MYCFIDRAFT_85220</name>
</gene>
<accession>M2ZP06</accession>
<evidence type="ECO:0008006" key="4">
    <source>
        <dbReference type="Google" id="ProtNLM"/>
    </source>
</evidence>
<dbReference type="KEGG" id="pfj:MYCFIDRAFT_85220"/>
<proteinExistence type="predicted"/>
<dbReference type="VEuPathDB" id="FungiDB:MYCFIDRAFT_85220"/>
<dbReference type="STRING" id="383855.M2ZP06"/>
<dbReference type="AlphaFoldDB" id="M2ZP06"/>
<name>M2ZP06_PSEFD</name>
<sequence length="188" mass="20147">MFGLTFAALSLLGLSAVVSASPTDPPATPDPVICPFDGTVGPNLLLANVTLPDGHFEINAWIYGLNWCSHANLISKANNDICDLPPTGQGTAFEYLHAPLFTKFGRPVPGCYANFDVLFEKCSITETGSRTDYGGVVATFKSKDGKSRYTYQCVQDSEYHGCVYDGQVSPVSEAKYEAFLTCGIAAEP</sequence>
<dbReference type="HOGENOM" id="CLU_1441631_0_0_1"/>
<dbReference type="EMBL" id="KB446560">
    <property type="protein sequence ID" value="EME80824.1"/>
    <property type="molecule type" value="Genomic_DNA"/>
</dbReference>
<organism evidence="2 3">
    <name type="scientific">Pseudocercospora fijiensis (strain CIRAD86)</name>
    <name type="common">Black leaf streak disease fungus</name>
    <name type="synonym">Mycosphaerella fijiensis</name>
    <dbReference type="NCBI Taxonomy" id="383855"/>
    <lineage>
        <taxon>Eukaryota</taxon>
        <taxon>Fungi</taxon>
        <taxon>Dikarya</taxon>
        <taxon>Ascomycota</taxon>
        <taxon>Pezizomycotina</taxon>
        <taxon>Dothideomycetes</taxon>
        <taxon>Dothideomycetidae</taxon>
        <taxon>Mycosphaerellales</taxon>
        <taxon>Mycosphaerellaceae</taxon>
        <taxon>Pseudocercospora</taxon>
    </lineage>
</organism>
<dbReference type="RefSeq" id="XP_007928196.1">
    <property type="nucleotide sequence ID" value="XM_007930005.1"/>
</dbReference>
<dbReference type="OrthoDB" id="3640773at2759"/>